<dbReference type="Gene3D" id="3.30.70.270">
    <property type="match status" value="1"/>
</dbReference>
<dbReference type="PROSITE" id="PS50887">
    <property type="entry name" value="GGDEF"/>
    <property type="match status" value="1"/>
</dbReference>
<dbReference type="PANTHER" id="PTHR45138">
    <property type="entry name" value="REGULATORY COMPONENTS OF SENSORY TRANSDUCTION SYSTEM"/>
    <property type="match status" value="1"/>
</dbReference>
<dbReference type="InterPro" id="IPR000160">
    <property type="entry name" value="GGDEF_dom"/>
</dbReference>
<comment type="cofactor">
    <cofactor evidence="1">
        <name>Mg(2+)</name>
        <dbReference type="ChEBI" id="CHEBI:18420"/>
    </cofactor>
</comment>
<dbReference type="Proteomes" id="UP000253987">
    <property type="component" value="Unassembled WGS sequence"/>
</dbReference>
<gene>
    <name evidence="4" type="ORF">DIT71_07580</name>
</gene>
<dbReference type="NCBIfam" id="TIGR00254">
    <property type="entry name" value="GGDEF"/>
    <property type="match status" value="1"/>
</dbReference>
<dbReference type="Pfam" id="PF00990">
    <property type="entry name" value="GGDEF"/>
    <property type="match status" value="1"/>
</dbReference>
<dbReference type="InterPro" id="IPR050469">
    <property type="entry name" value="Diguanylate_Cyclase"/>
</dbReference>
<evidence type="ECO:0000259" key="3">
    <source>
        <dbReference type="PROSITE" id="PS50887"/>
    </source>
</evidence>
<proteinExistence type="predicted"/>
<dbReference type="GO" id="GO:1902201">
    <property type="term" value="P:negative regulation of bacterial-type flagellum-dependent cell motility"/>
    <property type="evidence" value="ECO:0007669"/>
    <property type="project" value="TreeGrafter"/>
</dbReference>
<dbReference type="InterPro" id="IPR029787">
    <property type="entry name" value="Nucleotide_cyclase"/>
</dbReference>
<dbReference type="SMART" id="SM00267">
    <property type="entry name" value="GGDEF"/>
    <property type="match status" value="1"/>
</dbReference>
<dbReference type="CDD" id="cd01949">
    <property type="entry name" value="GGDEF"/>
    <property type="match status" value="1"/>
</dbReference>
<dbReference type="InterPro" id="IPR043128">
    <property type="entry name" value="Rev_trsase/Diguanyl_cyclase"/>
</dbReference>
<organism evidence="4 5">
    <name type="scientific">Marinobacter vulgaris</name>
    <dbReference type="NCBI Taxonomy" id="1928331"/>
    <lineage>
        <taxon>Bacteria</taxon>
        <taxon>Pseudomonadati</taxon>
        <taxon>Pseudomonadota</taxon>
        <taxon>Gammaproteobacteria</taxon>
        <taxon>Pseudomonadales</taxon>
        <taxon>Marinobacteraceae</taxon>
        <taxon>Marinobacter</taxon>
    </lineage>
</organism>
<dbReference type="SUPFAM" id="SSF55073">
    <property type="entry name" value="Nucleotide cyclase"/>
    <property type="match status" value="1"/>
</dbReference>
<evidence type="ECO:0000256" key="2">
    <source>
        <dbReference type="ARBA" id="ARBA00012528"/>
    </source>
</evidence>
<dbReference type="AlphaFoldDB" id="A0A2V3ZLT0"/>
<evidence type="ECO:0000256" key="1">
    <source>
        <dbReference type="ARBA" id="ARBA00001946"/>
    </source>
</evidence>
<reference evidence="5" key="1">
    <citation type="submission" date="2018-05" db="EMBL/GenBank/DDBJ databases">
        <authorList>
            <person name="Lu D."/>
        </authorList>
    </citation>
    <scope>NUCLEOTIDE SEQUENCE [LARGE SCALE GENOMIC DNA]</scope>
    <source>
        <strain evidence="5">F01</strain>
    </source>
</reference>
<accession>A0A2V3ZLT0</accession>
<dbReference type="FunFam" id="3.30.70.270:FF:000001">
    <property type="entry name" value="Diguanylate cyclase domain protein"/>
    <property type="match status" value="1"/>
</dbReference>
<keyword evidence="5" id="KW-1185">Reference proteome</keyword>
<reference evidence="4 5" key="2">
    <citation type="submission" date="2018-06" db="EMBL/GenBank/DDBJ databases">
        <title>Marinobactersediminissp. nov, a moderately halophilic bacterium isolated from marine solar saltern.</title>
        <authorList>
            <person name="Zhang Y."/>
        </authorList>
    </citation>
    <scope>NUCLEOTIDE SEQUENCE [LARGE SCALE GENOMIC DNA]</scope>
    <source>
        <strain evidence="4 5">F01</strain>
    </source>
</reference>
<evidence type="ECO:0000313" key="5">
    <source>
        <dbReference type="Proteomes" id="UP000253987"/>
    </source>
</evidence>
<comment type="caution">
    <text evidence="4">The sequence shown here is derived from an EMBL/GenBank/DDBJ whole genome shotgun (WGS) entry which is preliminary data.</text>
</comment>
<dbReference type="GO" id="GO:0005886">
    <property type="term" value="C:plasma membrane"/>
    <property type="evidence" value="ECO:0007669"/>
    <property type="project" value="TreeGrafter"/>
</dbReference>
<dbReference type="EC" id="2.7.7.65" evidence="2"/>
<protein>
    <recommendedName>
        <fullName evidence="2">diguanylate cyclase</fullName>
        <ecNumber evidence="2">2.7.7.65</ecNumber>
    </recommendedName>
</protein>
<evidence type="ECO:0000313" key="4">
    <source>
        <dbReference type="EMBL" id="PXX91719.1"/>
    </source>
</evidence>
<sequence length="327" mass="36441">MGRKFACYNEKYLQQAASSEKHPTINKSGPQPQKLAALRQAHREWSESPDVLTRLTRRLSTTLNLETQLAILAEEISSVIPFDCMNYRHQIAAREFVYATGMGGPHRCDYRLNLEGSFYGTLSLSRRQKFAEQELEGIELMLAAAICPIRNACQFIAIEQAALTDSLTGVPNKRAMDEVLARACCLGDRHGEDYSLILCDLDHFKKVNDQHGHVVGDHILKLAAAELQKAVRNSDSVYRFGGEEFAILLPHTDENHARVVADRIRKFIGTISVNCGDTDVSVTTSCGVAQRLPDESANHWLARADEALYRAKDHGRNCTRVFAAIGN</sequence>
<feature type="domain" description="GGDEF" evidence="3">
    <location>
        <begin position="192"/>
        <end position="324"/>
    </location>
</feature>
<dbReference type="GO" id="GO:0052621">
    <property type="term" value="F:diguanylate cyclase activity"/>
    <property type="evidence" value="ECO:0007669"/>
    <property type="project" value="UniProtKB-EC"/>
</dbReference>
<name>A0A2V3ZLT0_9GAMM</name>
<dbReference type="PANTHER" id="PTHR45138:SF24">
    <property type="entry name" value="DIGUANYLATE CYCLASE DGCC-RELATED"/>
    <property type="match status" value="1"/>
</dbReference>
<dbReference type="GO" id="GO:0043709">
    <property type="term" value="P:cell adhesion involved in single-species biofilm formation"/>
    <property type="evidence" value="ECO:0007669"/>
    <property type="project" value="TreeGrafter"/>
</dbReference>
<dbReference type="EMBL" id="QFWX01000003">
    <property type="protein sequence ID" value="PXX91719.1"/>
    <property type="molecule type" value="Genomic_DNA"/>
</dbReference>